<organism evidence="13 14">
    <name type="scientific">Araneus ventricosus</name>
    <name type="common">Orbweaver spider</name>
    <name type="synonym">Epeira ventricosa</name>
    <dbReference type="NCBI Taxonomy" id="182803"/>
    <lineage>
        <taxon>Eukaryota</taxon>
        <taxon>Metazoa</taxon>
        <taxon>Ecdysozoa</taxon>
        <taxon>Arthropoda</taxon>
        <taxon>Chelicerata</taxon>
        <taxon>Arachnida</taxon>
        <taxon>Araneae</taxon>
        <taxon>Araneomorphae</taxon>
        <taxon>Entelegynae</taxon>
        <taxon>Araneoidea</taxon>
        <taxon>Araneidae</taxon>
        <taxon>Araneus</taxon>
    </lineage>
</organism>
<evidence type="ECO:0000256" key="9">
    <source>
        <dbReference type="ARBA" id="ARBA00047990"/>
    </source>
</evidence>
<evidence type="ECO:0000259" key="12">
    <source>
        <dbReference type="PROSITE" id="PS50905"/>
    </source>
</evidence>
<dbReference type="Proteomes" id="UP000499080">
    <property type="component" value="Unassembled WGS sequence"/>
</dbReference>
<dbReference type="EMBL" id="BGPR01006000">
    <property type="protein sequence ID" value="GBN15253.1"/>
    <property type="molecule type" value="Genomic_DNA"/>
</dbReference>
<evidence type="ECO:0000256" key="1">
    <source>
        <dbReference type="ARBA" id="ARBA00004541"/>
    </source>
</evidence>
<dbReference type="FunFam" id="1.20.1260.10:FF:000024">
    <property type="entry name" value="Ferritin heavy chain"/>
    <property type="match status" value="1"/>
</dbReference>
<keyword evidence="7 10" id="KW-0408">Iron</keyword>
<evidence type="ECO:0000256" key="6">
    <source>
        <dbReference type="ARBA" id="ARBA00023002"/>
    </source>
</evidence>
<accession>A0A4Y2LMN4</accession>
<dbReference type="GO" id="GO:0031410">
    <property type="term" value="C:cytoplasmic vesicle"/>
    <property type="evidence" value="ECO:0007669"/>
    <property type="project" value="UniProtKB-SubCell"/>
</dbReference>
<dbReference type="InterPro" id="IPR012347">
    <property type="entry name" value="Ferritin-like"/>
</dbReference>
<keyword evidence="4" id="KW-0963">Cytoplasm</keyword>
<evidence type="ECO:0000256" key="4">
    <source>
        <dbReference type="ARBA" id="ARBA00022490"/>
    </source>
</evidence>
<evidence type="ECO:0000256" key="5">
    <source>
        <dbReference type="ARBA" id="ARBA00022723"/>
    </source>
</evidence>
<comment type="catalytic activity">
    <reaction evidence="9 11">
        <text>4 Fe(2+) + O2 + 4 H(+) = 4 Fe(3+) + 2 H2O</text>
        <dbReference type="Rhea" id="RHEA:11148"/>
        <dbReference type="ChEBI" id="CHEBI:15377"/>
        <dbReference type="ChEBI" id="CHEBI:15378"/>
        <dbReference type="ChEBI" id="CHEBI:15379"/>
        <dbReference type="ChEBI" id="CHEBI:29033"/>
        <dbReference type="ChEBI" id="CHEBI:29034"/>
        <dbReference type="EC" id="1.16.3.1"/>
    </reaction>
</comment>
<dbReference type="OrthoDB" id="186462at2759"/>
<keyword evidence="14" id="KW-1185">Reference proteome</keyword>
<sequence>MLFPCHVSFVVGRRDIQRLLLEAKLMTLDLVDKLGDHLVTCRQNEEDSARDFWCGDDGFLNFCFPEALHITISYNALRILTARGGQVVSSRLRAGGFQVRNLIPMKMGHVWDLLHVESYVVVKRPSGGVVHNIHFVPVRGYYFERDDVALPGFSKHFKDQSAEELTHAEKLMKFQNKRGGRIAFYDIPPPEKVDWESGIGALKAAMALETSVNQDLLKLRQLAEDHNDPQTCDFLDNELLRQQIEEVKQLGDFIASLERAGSGLGEYVYDKKELTENK</sequence>
<comment type="function">
    <text evidence="11">Stores iron in a soluble, non-toxic, readily available form. Important for iron homeostasis. Iron is taken up in the ferrous form and deposited as ferric hydroxides after oxidation.</text>
</comment>
<dbReference type="GO" id="GO:0006879">
    <property type="term" value="P:intracellular iron ion homeostasis"/>
    <property type="evidence" value="ECO:0007669"/>
    <property type="project" value="UniProtKB-KW"/>
</dbReference>
<gene>
    <name evidence="13" type="primary">FRIS_3</name>
    <name evidence="13" type="ORF">AVEN_256522_1</name>
</gene>
<evidence type="ECO:0000256" key="3">
    <source>
        <dbReference type="ARBA" id="ARBA00022434"/>
    </source>
</evidence>
<keyword evidence="3 11" id="KW-0409">Iron storage</keyword>
<dbReference type="GO" id="GO:0008198">
    <property type="term" value="F:ferrous iron binding"/>
    <property type="evidence" value="ECO:0007669"/>
    <property type="project" value="TreeGrafter"/>
</dbReference>
<evidence type="ECO:0000313" key="14">
    <source>
        <dbReference type="Proteomes" id="UP000499080"/>
    </source>
</evidence>
<proteinExistence type="inferred from homology"/>
<evidence type="ECO:0000256" key="7">
    <source>
        <dbReference type="ARBA" id="ARBA00023004"/>
    </source>
</evidence>
<dbReference type="Gene3D" id="1.20.1260.10">
    <property type="match status" value="1"/>
</dbReference>
<dbReference type="InterPro" id="IPR009040">
    <property type="entry name" value="Ferritin-like_diiron"/>
</dbReference>
<keyword evidence="6 11" id="KW-0560">Oxidoreductase</keyword>
<comment type="similarity">
    <text evidence="2 11">Belongs to the ferritin family.</text>
</comment>
<evidence type="ECO:0000313" key="13">
    <source>
        <dbReference type="EMBL" id="GBN15253.1"/>
    </source>
</evidence>
<dbReference type="CDD" id="cd01056">
    <property type="entry name" value="Euk_Ferritin"/>
    <property type="match status" value="1"/>
</dbReference>
<feature type="domain" description="Ferritin-like diiron" evidence="12">
    <location>
        <begin position="112"/>
        <end position="261"/>
    </location>
</feature>
<dbReference type="GO" id="GO:0008199">
    <property type="term" value="F:ferric iron binding"/>
    <property type="evidence" value="ECO:0007669"/>
    <property type="project" value="InterPro"/>
</dbReference>
<keyword evidence="8" id="KW-0968">Cytoplasmic vesicle</keyword>
<dbReference type="PANTHER" id="PTHR11431:SF75">
    <property type="entry name" value="FERRITIN"/>
    <property type="match status" value="1"/>
</dbReference>
<dbReference type="GO" id="GO:0004322">
    <property type="term" value="F:ferroxidase activity"/>
    <property type="evidence" value="ECO:0007669"/>
    <property type="project" value="UniProtKB-EC"/>
</dbReference>
<comment type="subcellular location">
    <subcellularLocation>
        <location evidence="1">Cytoplasmic vesicle</location>
    </subcellularLocation>
</comment>
<dbReference type="EC" id="1.16.3.1" evidence="11"/>
<reference evidence="13 14" key="1">
    <citation type="journal article" date="2019" name="Sci. Rep.">
        <title>Orb-weaving spider Araneus ventricosus genome elucidates the spidroin gene catalogue.</title>
        <authorList>
            <person name="Kono N."/>
            <person name="Nakamura H."/>
            <person name="Ohtoshi R."/>
            <person name="Moran D.A.P."/>
            <person name="Shinohara A."/>
            <person name="Yoshida Y."/>
            <person name="Fujiwara M."/>
            <person name="Mori M."/>
            <person name="Tomita M."/>
            <person name="Arakawa K."/>
        </authorList>
    </citation>
    <scope>NUCLEOTIDE SEQUENCE [LARGE SCALE GENOMIC DNA]</scope>
</reference>
<dbReference type="Pfam" id="PF00210">
    <property type="entry name" value="Ferritin"/>
    <property type="match status" value="1"/>
</dbReference>
<name>A0A4Y2LMN4_ARAVE</name>
<keyword evidence="5 10" id="KW-0479">Metal-binding</keyword>
<protein>
    <recommendedName>
        <fullName evidence="11">Ferritin</fullName>
        <ecNumber evidence="11">1.16.3.1</ecNumber>
    </recommendedName>
</protein>
<dbReference type="SUPFAM" id="SSF47240">
    <property type="entry name" value="Ferritin-like"/>
    <property type="match status" value="1"/>
</dbReference>
<feature type="binding site" evidence="10">
    <location>
        <position position="167"/>
    </location>
    <ligand>
        <name>Fe cation</name>
        <dbReference type="ChEBI" id="CHEBI:24875"/>
        <label>1</label>
    </ligand>
</feature>
<feature type="binding site" evidence="10">
    <location>
        <position position="209"/>
    </location>
    <ligand>
        <name>Fe cation</name>
        <dbReference type="ChEBI" id="CHEBI:24875"/>
        <label>1</label>
    </ligand>
</feature>
<dbReference type="PANTHER" id="PTHR11431">
    <property type="entry name" value="FERRITIN"/>
    <property type="match status" value="1"/>
</dbReference>
<dbReference type="PROSITE" id="PS50905">
    <property type="entry name" value="FERRITIN_LIKE"/>
    <property type="match status" value="1"/>
</dbReference>
<dbReference type="InterPro" id="IPR001519">
    <property type="entry name" value="Ferritin"/>
</dbReference>
<evidence type="ECO:0000256" key="8">
    <source>
        <dbReference type="ARBA" id="ARBA00023329"/>
    </source>
</evidence>
<dbReference type="GO" id="GO:0006826">
    <property type="term" value="P:iron ion transport"/>
    <property type="evidence" value="ECO:0007669"/>
    <property type="project" value="InterPro"/>
</dbReference>
<dbReference type="AlphaFoldDB" id="A0A4Y2LMN4"/>
<dbReference type="InterPro" id="IPR009078">
    <property type="entry name" value="Ferritin-like_SF"/>
</dbReference>
<feature type="binding site" evidence="10">
    <location>
        <position position="164"/>
    </location>
    <ligand>
        <name>Fe cation</name>
        <dbReference type="ChEBI" id="CHEBI:24875"/>
        <label>1</label>
    </ligand>
</feature>
<comment type="caution">
    <text evidence="13">The sequence shown here is derived from an EMBL/GenBank/DDBJ whole genome shotgun (WGS) entry which is preliminary data.</text>
</comment>
<evidence type="ECO:0000256" key="2">
    <source>
        <dbReference type="ARBA" id="ARBA00007513"/>
    </source>
</evidence>
<feature type="binding site" evidence="10">
    <location>
        <position position="243"/>
    </location>
    <ligand>
        <name>Fe cation</name>
        <dbReference type="ChEBI" id="CHEBI:24875"/>
        <label>1</label>
    </ligand>
</feature>
<dbReference type="InterPro" id="IPR008331">
    <property type="entry name" value="Ferritin_DPS_dom"/>
</dbReference>
<evidence type="ECO:0000256" key="11">
    <source>
        <dbReference type="RuleBase" id="RU361145"/>
    </source>
</evidence>
<evidence type="ECO:0000256" key="10">
    <source>
        <dbReference type="PIRSR" id="PIRSR601519-1"/>
    </source>
</evidence>